<dbReference type="Proteomes" id="UP000040453">
    <property type="component" value="Unassembled WGS sequence"/>
</dbReference>
<dbReference type="RefSeq" id="WP_042529022.1">
    <property type="nucleotide sequence ID" value="NZ_CAXOIH010000004.1"/>
</dbReference>
<keyword evidence="1" id="KW-0812">Transmembrane</keyword>
<evidence type="ECO:0000313" key="2">
    <source>
        <dbReference type="EMBL" id="CEI80509.1"/>
    </source>
</evidence>
<proteinExistence type="predicted"/>
<accession>A0A0A1MKW6</accession>
<dbReference type="STRING" id="545501.BN997_00313"/>
<protein>
    <recommendedName>
        <fullName evidence="4">DUF4340 domain-containing protein</fullName>
    </recommendedName>
</protein>
<dbReference type="OrthoDB" id="2718545at2"/>
<name>A0A0A1MKW6_9BACI</name>
<evidence type="ECO:0000256" key="1">
    <source>
        <dbReference type="SAM" id="Phobius"/>
    </source>
</evidence>
<keyword evidence="1" id="KW-0472">Membrane</keyword>
<reference evidence="2 3" key="1">
    <citation type="submission" date="2014-11" db="EMBL/GenBank/DDBJ databases">
        <authorList>
            <person name="Urmite Genomes Urmite Genomes"/>
        </authorList>
    </citation>
    <scope>NUCLEOTIDE SEQUENCE [LARGE SCALE GENOMIC DNA]</scope>
    <source>
        <strain evidence="2 3">Oc5</strain>
    </source>
</reference>
<evidence type="ECO:0008006" key="4">
    <source>
        <dbReference type="Google" id="ProtNLM"/>
    </source>
</evidence>
<keyword evidence="1" id="KW-1133">Transmembrane helix</keyword>
<dbReference type="AlphaFoldDB" id="A0A0A1MKW6"/>
<dbReference type="EMBL" id="CDGG01000001">
    <property type="protein sequence ID" value="CEI80509.1"/>
    <property type="molecule type" value="Genomic_DNA"/>
</dbReference>
<organism evidence="2 3">
    <name type="scientific">Oceanobacillus oncorhynchi</name>
    <dbReference type="NCBI Taxonomy" id="545501"/>
    <lineage>
        <taxon>Bacteria</taxon>
        <taxon>Bacillati</taxon>
        <taxon>Bacillota</taxon>
        <taxon>Bacilli</taxon>
        <taxon>Bacillales</taxon>
        <taxon>Bacillaceae</taxon>
        <taxon>Oceanobacillus</taxon>
    </lineage>
</organism>
<gene>
    <name evidence="2" type="ORF">BN997_00313</name>
</gene>
<sequence length="167" mass="19088">MPKKYIIISSILAVIIIILLALIFFFKISFTSLPTNLPVVLTEVLTTEGERRHVDSIRLTKSDSSHLDSDEPVQSENEKEIVLDQSNDITRMLIEDVHIYQGGRITSDSPEYTAEMNLSDGDTLYLYLSNEYIRVVPSDQEGRLYKVLDTENAVYAYFHAFFEEDEG</sequence>
<evidence type="ECO:0000313" key="3">
    <source>
        <dbReference type="Proteomes" id="UP000040453"/>
    </source>
</evidence>
<keyword evidence="3" id="KW-1185">Reference proteome</keyword>
<feature type="transmembrane region" description="Helical" evidence="1">
    <location>
        <begin position="6"/>
        <end position="26"/>
    </location>
</feature>